<feature type="domain" description="Mur ligase C-terminal" evidence="24">
    <location>
        <begin position="292"/>
        <end position="413"/>
    </location>
</feature>
<dbReference type="Gene3D" id="3.40.1190.10">
    <property type="entry name" value="Mur-like, catalytic domain"/>
    <property type="match status" value="1"/>
</dbReference>
<accession>A0A7C4AJ28</accession>
<comment type="pathway">
    <text evidence="4">Cofactor biosynthesis; tetrahydrofolylpolyglutamate biosynthesis.</text>
</comment>
<evidence type="ECO:0000256" key="20">
    <source>
        <dbReference type="ARBA" id="ARBA00047808"/>
    </source>
</evidence>
<dbReference type="Gene3D" id="3.90.190.20">
    <property type="entry name" value="Mur ligase, C-terminal domain"/>
    <property type="match status" value="1"/>
</dbReference>
<evidence type="ECO:0000256" key="5">
    <source>
        <dbReference type="ARBA" id="ARBA00008276"/>
    </source>
</evidence>
<keyword evidence="12 23" id="KW-0547">Nucleotide-binding</keyword>
<evidence type="ECO:0000256" key="14">
    <source>
        <dbReference type="ARBA" id="ARBA00022842"/>
    </source>
</evidence>
<evidence type="ECO:0000256" key="13">
    <source>
        <dbReference type="ARBA" id="ARBA00022840"/>
    </source>
</evidence>
<dbReference type="PROSITE" id="PS01011">
    <property type="entry name" value="FOLYLPOLYGLU_SYNT_1"/>
    <property type="match status" value="1"/>
</dbReference>
<reference evidence="26" key="1">
    <citation type="journal article" date="2020" name="mSystems">
        <title>Genome- and Community-Level Interaction Insights into Carbon Utilization and Element Cycling Functions of Hydrothermarchaeota in Hydrothermal Sediment.</title>
        <authorList>
            <person name="Zhou Z."/>
            <person name="Liu Y."/>
            <person name="Xu W."/>
            <person name="Pan J."/>
            <person name="Luo Z.H."/>
            <person name="Li M."/>
        </authorList>
    </citation>
    <scope>NUCLEOTIDE SEQUENCE [LARGE SCALE GENOMIC DNA]</scope>
    <source>
        <strain evidence="26">SpSt-788</strain>
    </source>
</reference>
<evidence type="ECO:0000256" key="9">
    <source>
        <dbReference type="ARBA" id="ARBA00019357"/>
    </source>
</evidence>
<dbReference type="InterPro" id="IPR018109">
    <property type="entry name" value="Folylpolyglutamate_synth_CS"/>
</dbReference>
<comment type="catalytic activity">
    <reaction evidence="19">
        <text>(6S)-5,6,7,8-tetrahydrofolyl-(gamma-L-Glu)(n) + L-glutamate + ATP = (6S)-5,6,7,8-tetrahydrofolyl-(gamma-L-Glu)(n+1) + ADP + phosphate + H(+)</text>
        <dbReference type="Rhea" id="RHEA:10580"/>
        <dbReference type="Rhea" id="RHEA-COMP:14738"/>
        <dbReference type="Rhea" id="RHEA-COMP:14740"/>
        <dbReference type="ChEBI" id="CHEBI:15378"/>
        <dbReference type="ChEBI" id="CHEBI:29985"/>
        <dbReference type="ChEBI" id="CHEBI:30616"/>
        <dbReference type="ChEBI" id="CHEBI:43474"/>
        <dbReference type="ChEBI" id="CHEBI:141005"/>
        <dbReference type="ChEBI" id="CHEBI:456216"/>
        <dbReference type="EC" id="6.3.2.17"/>
    </reaction>
</comment>
<evidence type="ECO:0000256" key="15">
    <source>
        <dbReference type="ARBA" id="ARBA00022909"/>
    </source>
</evidence>
<comment type="function">
    <text evidence="2">Functions in two distinct reactions of the de novo folate biosynthetic pathway. Catalyzes the addition of a glutamate residue to dihydropteroate (7,8-dihydropteroate or H2Pte) to form dihydrofolate (7,8-dihydrofolate monoglutamate or H2Pte-Glu). Also catalyzes successive additions of L-glutamate to tetrahydrofolate or 10-formyltetrahydrofolate or 5,10-methylenetetrahydrofolate, leading to folylpolyglutamate derivatives.</text>
</comment>
<evidence type="ECO:0000256" key="8">
    <source>
        <dbReference type="ARBA" id="ARBA00013025"/>
    </source>
</evidence>
<dbReference type="NCBIfam" id="TIGR01499">
    <property type="entry name" value="folC"/>
    <property type="match status" value="1"/>
</dbReference>
<dbReference type="GO" id="GO:0046872">
    <property type="term" value="F:metal ion binding"/>
    <property type="evidence" value="ECO:0007669"/>
    <property type="project" value="UniProtKB-KW"/>
</dbReference>
<dbReference type="GO" id="GO:0005737">
    <property type="term" value="C:cytoplasm"/>
    <property type="evidence" value="ECO:0007669"/>
    <property type="project" value="TreeGrafter"/>
</dbReference>
<dbReference type="PIRSF" id="PIRSF001563">
    <property type="entry name" value="Folylpolyglu_synth"/>
    <property type="match status" value="1"/>
</dbReference>
<comment type="caution">
    <text evidence="26">The sequence shown here is derived from an EMBL/GenBank/DDBJ whole genome shotgun (WGS) entry which is preliminary data.</text>
</comment>
<evidence type="ECO:0000256" key="2">
    <source>
        <dbReference type="ARBA" id="ARBA00002714"/>
    </source>
</evidence>
<dbReference type="PROSITE" id="PS01012">
    <property type="entry name" value="FOLYLPOLYGLU_SYNT_2"/>
    <property type="match status" value="1"/>
</dbReference>
<dbReference type="GO" id="GO:0005524">
    <property type="term" value="F:ATP binding"/>
    <property type="evidence" value="ECO:0007669"/>
    <property type="project" value="UniProtKB-KW"/>
</dbReference>
<evidence type="ECO:0000313" key="26">
    <source>
        <dbReference type="EMBL" id="HGG99297.1"/>
    </source>
</evidence>
<evidence type="ECO:0000256" key="23">
    <source>
        <dbReference type="PIRNR" id="PIRNR001563"/>
    </source>
</evidence>
<dbReference type="EMBL" id="DTHO01000022">
    <property type="protein sequence ID" value="HGG99297.1"/>
    <property type="molecule type" value="Genomic_DNA"/>
</dbReference>
<evidence type="ECO:0000256" key="4">
    <source>
        <dbReference type="ARBA" id="ARBA00005150"/>
    </source>
</evidence>
<keyword evidence="14" id="KW-0460">Magnesium</keyword>
<evidence type="ECO:0000259" key="24">
    <source>
        <dbReference type="Pfam" id="PF02875"/>
    </source>
</evidence>
<dbReference type="InterPro" id="IPR036615">
    <property type="entry name" value="Mur_ligase_C_dom_sf"/>
</dbReference>
<dbReference type="FunFam" id="3.40.1190.10:FF:000004">
    <property type="entry name" value="Dihydrofolate synthase/folylpolyglutamate synthase"/>
    <property type="match status" value="1"/>
</dbReference>
<dbReference type="Pfam" id="PF08245">
    <property type="entry name" value="Mur_ligase_M"/>
    <property type="match status" value="1"/>
</dbReference>
<dbReference type="InterPro" id="IPR013221">
    <property type="entry name" value="Mur_ligase_cen"/>
</dbReference>
<evidence type="ECO:0000256" key="1">
    <source>
        <dbReference type="ARBA" id="ARBA00001946"/>
    </source>
</evidence>
<evidence type="ECO:0000256" key="19">
    <source>
        <dbReference type="ARBA" id="ARBA00047493"/>
    </source>
</evidence>
<dbReference type="AlphaFoldDB" id="A0A7C4AJ28"/>
<dbReference type="GO" id="GO:0008841">
    <property type="term" value="F:dihydrofolate synthase activity"/>
    <property type="evidence" value="ECO:0007669"/>
    <property type="project" value="UniProtKB-EC"/>
</dbReference>
<comment type="catalytic activity">
    <reaction evidence="21">
        <text>(6R)-5,10-methylenetetrahydrofolyl-(gamma-L-Glu)(n) + L-glutamate + ATP = (6R)-5,10-methylenetetrahydrofolyl-(gamma-L-Glu)(n+1) + ADP + phosphate + H(+)</text>
        <dbReference type="Rhea" id="RHEA:51912"/>
        <dbReference type="Rhea" id="RHEA-COMP:13257"/>
        <dbReference type="Rhea" id="RHEA-COMP:13258"/>
        <dbReference type="ChEBI" id="CHEBI:15378"/>
        <dbReference type="ChEBI" id="CHEBI:29985"/>
        <dbReference type="ChEBI" id="CHEBI:30616"/>
        <dbReference type="ChEBI" id="CHEBI:43474"/>
        <dbReference type="ChEBI" id="CHEBI:136572"/>
        <dbReference type="ChEBI" id="CHEBI:456216"/>
        <dbReference type="EC" id="6.3.2.17"/>
    </reaction>
</comment>
<evidence type="ECO:0000256" key="10">
    <source>
        <dbReference type="ARBA" id="ARBA00022598"/>
    </source>
</evidence>
<dbReference type="InterPro" id="IPR004101">
    <property type="entry name" value="Mur_ligase_C"/>
</dbReference>
<proteinExistence type="inferred from homology"/>
<evidence type="ECO:0000256" key="12">
    <source>
        <dbReference type="ARBA" id="ARBA00022741"/>
    </source>
</evidence>
<dbReference type="GO" id="GO:0004326">
    <property type="term" value="F:tetrahydrofolylpolyglutamate synthase activity"/>
    <property type="evidence" value="ECO:0007669"/>
    <property type="project" value="UniProtKB-EC"/>
</dbReference>
<dbReference type="PANTHER" id="PTHR11136">
    <property type="entry name" value="FOLYLPOLYGLUTAMATE SYNTHASE-RELATED"/>
    <property type="match status" value="1"/>
</dbReference>
<keyword evidence="10 23" id="KW-0436">Ligase</keyword>
<comment type="catalytic activity">
    <reaction evidence="22">
        <text>7,8-dihydropteroate + L-glutamate + ATP = 7,8-dihydrofolate + ADP + phosphate + H(+)</text>
        <dbReference type="Rhea" id="RHEA:23584"/>
        <dbReference type="ChEBI" id="CHEBI:15378"/>
        <dbReference type="ChEBI" id="CHEBI:17839"/>
        <dbReference type="ChEBI" id="CHEBI:29985"/>
        <dbReference type="ChEBI" id="CHEBI:30616"/>
        <dbReference type="ChEBI" id="CHEBI:43474"/>
        <dbReference type="ChEBI" id="CHEBI:57451"/>
        <dbReference type="ChEBI" id="CHEBI:456216"/>
        <dbReference type="EC" id="6.3.2.12"/>
    </reaction>
</comment>
<keyword evidence="11" id="KW-0479">Metal-binding</keyword>
<keyword evidence="13 23" id="KW-0067">ATP-binding</keyword>
<comment type="pathway">
    <text evidence="3">Cofactor biosynthesis; tetrahydrofolate biosynthesis; 7,8-dihydrofolate from 2-amino-4-hydroxy-6-hydroxymethyl-7,8-dihydropteridine diphosphate and 4-aminobenzoate: step 2/2.</text>
</comment>
<evidence type="ECO:0000256" key="17">
    <source>
        <dbReference type="ARBA" id="ARBA00030592"/>
    </source>
</evidence>
<sequence length="437" mass="49604">MTERMRYRNLINELYKRRNKGIKLGLDRVLSVVEKFGCPHNKFKSIHVAGTNGKGSVCKIIYSLLRSHGVSTGLFTSPHLTRFTERIIVNDEEILEDDVLRLAEKIEPHAQELTFFEYITVMAFIYFEEKNVEYAVIETGMGGRLDATNIILPEVSVITNIDFDHQAFLGNNIKSIASEKAGIIKKGIPVVSSMQYKDAEEVLKDKADDMGCQLFIYGKDFFSDLKSMNFKGLVFDFYCNSQNSLLTDLFLPLTGLHQVENVSVALKAFRTAYPSWSKDLVREGLSRVKMPGRLEVISESPLIILDIAHNPHAARSLVNSLKILTDKVPVLVFGIMKDKDVVGFIKYFENFVKAIFFTVPSYERALRAEEFQNRINGCLSVDVHIFPESERAFTEALNLCKKNPSYCLLCTGSTYLVGEIKEFLGERVVYRHFGELL</sequence>
<evidence type="ECO:0000259" key="25">
    <source>
        <dbReference type="Pfam" id="PF08245"/>
    </source>
</evidence>
<comment type="subunit">
    <text evidence="6">Monomer.</text>
</comment>
<dbReference type="EC" id="6.3.2.12" evidence="7"/>
<comment type="catalytic activity">
    <reaction evidence="20">
        <text>10-formyltetrahydrofolyl-(gamma-L-Glu)(n) + L-glutamate + ATP = 10-formyltetrahydrofolyl-(gamma-L-Glu)(n+1) + ADP + phosphate + H(+)</text>
        <dbReference type="Rhea" id="RHEA:51904"/>
        <dbReference type="Rhea" id="RHEA-COMP:13088"/>
        <dbReference type="Rhea" id="RHEA-COMP:14300"/>
        <dbReference type="ChEBI" id="CHEBI:15378"/>
        <dbReference type="ChEBI" id="CHEBI:29985"/>
        <dbReference type="ChEBI" id="CHEBI:30616"/>
        <dbReference type="ChEBI" id="CHEBI:43474"/>
        <dbReference type="ChEBI" id="CHEBI:134413"/>
        <dbReference type="ChEBI" id="CHEBI:456216"/>
        <dbReference type="EC" id="6.3.2.17"/>
    </reaction>
</comment>
<feature type="domain" description="Mur ligase central" evidence="25">
    <location>
        <begin position="48"/>
        <end position="267"/>
    </location>
</feature>
<protein>
    <recommendedName>
        <fullName evidence="9">Dihydrofolate synthase/folylpolyglutamate synthase</fullName>
        <ecNumber evidence="7">6.3.2.12</ecNumber>
        <ecNumber evidence="8">6.3.2.17</ecNumber>
    </recommendedName>
    <alternativeName>
        <fullName evidence="18">Folylpoly-gamma-glutamate synthetase-dihydrofolate synthetase</fullName>
    </alternativeName>
    <alternativeName>
        <fullName evidence="16">Folylpolyglutamate synthetase</fullName>
    </alternativeName>
    <alternativeName>
        <fullName evidence="17">Tetrahydrofolylpolyglutamate synthase</fullName>
    </alternativeName>
</protein>
<dbReference type="SUPFAM" id="SSF53244">
    <property type="entry name" value="MurD-like peptide ligases, peptide-binding domain"/>
    <property type="match status" value="1"/>
</dbReference>
<gene>
    <name evidence="26" type="ORF">ENV75_02445</name>
</gene>
<dbReference type="EC" id="6.3.2.17" evidence="8"/>
<dbReference type="SUPFAM" id="SSF53623">
    <property type="entry name" value="MurD-like peptide ligases, catalytic domain"/>
    <property type="match status" value="1"/>
</dbReference>
<evidence type="ECO:0000256" key="22">
    <source>
        <dbReference type="ARBA" id="ARBA00049161"/>
    </source>
</evidence>
<dbReference type="GO" id="GO:0046656">
    <property type="term" value="P:folic acid biosynthetic process"/>
    <property type="evidence" value="ECO:0007669"/>
    <property type="project" value="UniProtKB-KW"/>
</dbReference>
<organism evidence="26">
    <name type="scientific">Thermodesulfovibrio aggregans</name>
    <dbReference type="NCBI Taxonomy" id="86166"/>
    <lineage>
        <taxon>Bacteria</taxon>
        <taxon>Pseudomonadati</taxon>
        <taxon>Nitrospirota</taxon>
        <taxon>Thermodesulfovibrionia</taxon>
        <taxon>Thermodesulfovibrionales</taxon>
        <taxon>Thermodesulfovibrionaceae</taxon>
        <taxon>Thermodesulfovibrio</taxon>
    </lineage>
</organism>
<dbReference type="Pfam" id="PF02875">
    <property type="entry name" value="Mur_ligase_C"/>
    <property type="match status" value="1"/>
</dbReference>
<name>A0A7C4AJ28_9BACT</name>
<evidence type="ECO:0000256" key="16">
    <source>
        <dbReference type="ARBA" id="ARBA00030048"/>
    </source>
</evidence>
<comment type="similarity">
    <text evidence="5 23">Belongs to the folylpolyglutamate synthase family.</text>
</comment>
<evidence type="ECO:0000256" key="11">
    <source>
        <dbReference type="ARBA" id="ARBA00022723"/>
    </source>
</evidence>
<evidence type="ECO:0000256" key="7">
    <source>
        <dbReference type="ARBA" id="ARBA00013023"/>
    </source>
</evidence>
<evidence type="ECO:0000256" key="3">
    <source>
        <dbReference type="ARBA" id="ARBA00004799"/>
    </source>
</evidence>
<evidence type="ECO:0000256" key="21">
    <source>
        <dbReference type="ARBA" id="ARBA00049035"/>
    </source>
</evidence>
<evidence type="ECO:0000256" key="6">
    <source>
        <dbReference type="ARBA" id="ARBA00011245"/>
    </source>
</evidence>
<keyword evidence="15" id="KW-0289">Folate biosynthesis</keyword>
<dbReference type="PANTHER" id="PTHR11136:SF0">
    <property type="entry name" value="DIHYDROFOLATE SYNTHETASE-RELATED"/>
    <property type="match status" value="1"/>
</dbReference>
<dbReference type="InterPro" id="IPR036565">
    <property type="entry name" value="Mur-like_cat_sf"/>
</dbReference>
<evidence type="ECO:0000256" key="18">
    <source>
        <dbReference type="ARBA" id="ARBA00032510"/>
    </source>
</evidence>
<comment type="cofactor">
    <cofactor evidence="1">
        <name>Mg(2+)</name>
        <dbReference type="ChEBI" id="CHEBI:18420"/>
    </cofactor>
</comment>
<dbReference type="InterPro" id="IPR001645">
    <property type="entry name" value="Folylpolyglutamate_synth"/>
</dbReference>